<comment type="caution">
    <text evidence="4">The sequence shown here is derived from an EMBL/GenBank/DDBJ whole genome shotgun (WGS) entry which is preliminary data.</text>
</comment>
<feature type="region of interest" description="Disordered" evidence="2">
    <location>
        <begin position="413"/>
        <end position="442"/>
    </location>
</feature>
<dbReference type="GO" id="GO:0008270">
    <property type="term" value="F:zinc ion binding"/>
    <property type="evidence" value="ECO:0007669"/>
    <property type="project" value="InterPro"/>
</dbReference>
<organism evidence="4 5">
    <name type="scientific">Gordonia rhizosphera NBRC 16068</name>
    <dbReference type="NCBI Taxonomy" id="1108045"/>
    <lineage>
        <taxon>Bacteria</taxon>
        <taxon>Bacillati</taxon>
        <taxon>Actinomycetota</taxon>
        <taxon>Actinomycetes</taxon>
        <taxon>Mycobacteriales</taxon>
        <taxon>Gordoniaceae</taxon>
        <taxon>Gordonia</taxon>
    </lineage>
</organism>
<dbReference type="GO" id="GO:0004519">
    <property type="term" value="F:endonuclease activity"/>
    <property type="evidence" value="ECO:0007669"/>
    <property type="project" value="InterPro"/>
</dbReference>
<dbReference type="STRING" id="1108045.GORHZ_047_00250"/>
<dbReference type="GO" id="GO:0003676">
    <property type="term" value="F:nucleic acid binding"/>
    <property type="evidence" value="ECO:0007669"/>
    <property type="project" value="InterPro"/>
</dbReference>
<dbReference type="InterPro" id="IPR002711">
    <property type="entry name" value="HNH"/>
</dbReference>
<reference evidence="4 5" key="1">
    <citation type="submission" date="2012-08" db="EMBL/GenBank/DDBJ databases">
        <title>Whole genome shotgun sequence of Gordonia rhizosphera NBRC 16068.</title>
        <authorList>
            <person name="Takarada H."/>
            <person name="Isaki S."/>
            <person name="Hosoyama A."/>
            <person name="Tsuchikane K."/>
            <person name="Katsumata H."/>
            <person name="Baba S."/>
            <person name="Ohji S."/>
            <person name="Yamazaki S."/>
            <person name="Fujita N."/>
        </authorList>
    </citation>
    <scope>NUCLEOTIDE SEQUENCE [LARGE SCALE GENOMIC DNA]</scope>
    <source>
        <strain evidence="4 5">NBRC 16068</strain>
    </source>
</reference>
<dbReference type="SMART" id="SM00507">
    <property type="entry name" value="HNHc"/>
    <property type="match status" value="1"/>
</dbReference>
<dbReference type="Proteomes" id="UP000008363">
    <property type="component" value="Unassembled WGS sequence"/>
</dbReference>
<comment type="similarity">
    <text evidence="1">Belongs to the Rv1128c/1148c/1588c/1702c/1945/3466 family.</text>
</comment>
<dbReference type="eggNOG" id="COG1403">
    <property type="taxonomic scope" value="Bacteria"/>
</dbReference>
<dbReference type="Pfam" id="PF02720">
    <property type="entry name" value="DUF222"/>
    <property type="match status" value="1"/>
</dbReference>
<dbReference type="EMBL" id="BAHC01000047">
    <property type="protein sequence ID" value="GAB89009.1"/>
    <property type="molecule type" value="Genomic_DNA"/>
</dbReference>
<feature type="compositionally biased region" description="Polar residues" evidence="2">
    <location>
        <begin position="426"/>
        <end position="442"/>
    </location>
</feature>
<evidence type="ECO:0000313" key="5">
    <source>
        <dbReference type="Proteomes" id="UP000008363"/>
    </source>
</evidence>
<dbReference type="AlphaFoldDB" id="K6WR30"/>
<accession>K6WR30</accession>
<evidence type="ECO:0000313" key="4">
    <source>
        <dbReference type="EMBL" id="GAB89009.1"/>
    </source>
</evidence>
<protein>
    <recommendedName>
        <fullName evidence="3">HNH nuclease domain-containing protein</fullName>
    </recommendedName>
</protein>
<evidence type="ECO:0000256" key="1">
    <source>
        <dbReference type="ARBA" id="ARBA00023450"/>
    </source>
</evidence>
<sequence length="442" mass="46922">MSEPAGKARDLRPSVVAMNDLDALGANLLDTLGDFDVTAADDAALTAVTTRMVKMRNAVDAVLCRLAAEIDRRGLARRQGAASTGQWLVSIGVAPHLVYRWVRDGIDLRDLATVADDAADGGLSGEHVHAVVAGVRHVEARVNLDEVQRAKLISQLLAQAHTATPAQVSSKARAVAIELAPGVHREIPVAEDRSLNSAHVEVAGDGRVTGRFDVDSVIGEKLLAAIDSLSLPVPEYDGSPDARSPELRRADALETILDGYLKADDTAPTAGGNLPHVTLTMIASAVGAAGVQTAEPASLAWTGPVSRPTAQLIGCDSIITAIITDGESVPLDVKRNERFVTPGIRKALIVRDQGCAFPGCHAAAGWTQAHHIVTWDDGGPTSLDNCVLLCQRHHTAIHHTEWEVKIGDDRHPWFTPPESIDPSRTPLRSQARRTLTSLPNAA</sequence>
<feature type="domain" description="HNH nuclease" evidence="3">
    <location>
        <begin position="343"/>
        <end position="395"/>
    </location>
</feature>
<dbReference type="InterPro" id="IPR003870">
    <property type="entry name" value="DUF222"/>
</dbReference>
<dbReference type="Gene3D" id="1.10.30.50">
    <property type="match status" value="1"/>
</dbReference>
<dbReference type="InterPro" id="IPR003615">
    <property type="entry name" value="HNH_nuc"/>
</dbReference>
<keyword evidence="5" id="KW-1185">Reference proteome</keyword>
<evidence type="ECO:0000256" key="2">
    <source>
        <dbReference type="SAM" id="MobiDB-lite"/>
    </source>
</evidence>
<proteinExistence type="inferred from homology"/>
<evidence type="ECO:0000259" key="3">
    <source>
        <dbReference type="SMART" id="SM00507"/>
    </source>
</evidence>
<name>K6WR30_9ACTN</name>
<dbReference type="CDD" id="cd00085">
    <property type="entry name" value="HNHc"/>
    <property type="match status" value="1"/>
</dbReference>
<gene>
    <name evidence="4" type="ORF">GORHZ_047_00250</name>
</gene>
<dbReference type="Pfam" id="PF01844">
    <property type="entry name" value="HNH"/>
    <property type="match status" value="1"/>
</dbReference>